<organism evidence="6 7">
    <name type="scientific">Anaplasma phagocytophilum str. ApMUC09</name>
    <dbReference type="NCBI Taxonomy" id="1359152"/>
    <lineage>
        <taxon>Bacteria</taxon>
        <taxon>Pseudomonadati</taxon>
        <taxon>Pseudomonadota</taxon>
        <taxon>Alphaproteobacteria</taxon>
        <taxon>Rickettsiales</taxon>
        <taxon>Anaplasmataceae</taxon>
        <taxon>Anaplasma</taxon>
        <taxon>phagocytophilum group</taxon>
    </lineage>
</organism>
<name>A0A0F3NE19_ANAPH</name>
<gene>
    <name evidence="6" type="ORF">APHMUC_0605</name>
</gene>
<evidence type="ECO:0000313" key="7">
    <source>
        <dbReference type="Proteomes" id="UP000033441"/>
    </source>
</evidence>
<keyword evidence="2" id="KW-0378">Hydrolase</keyword>
<dbReference type="Proteomes" id="UP000033441">
    <property type="component" value="Unassembled WGS sequence"/>
</dbReference>
<sequence>MEYRDFPQANCTSQQVEEHYPEDFMLNLNAEQKEAVLQVAGPVLILAGAGTGKTRTITARMGI</sequence>
<dbReference type="PATRIC" id="fig|1359152.3.peg.642"/>
<dbReference type="Pfam" id="PF00580">
    <property type="entry name" value="UvrD-helicase"/>
    <property type="match status" value="1"/>
</dbReference>
<dbReference type="GO" id="GO:0004386">
    <property type="term" value="F:helicase activity"/>
    <property type="evidence" value="ECO:0007669"/>
    <property type="project" value="UniProtKB-KW"/>
</dbReference>
<dbReference type="AlphaFoldDB" id="A0A0F3NE19"/>
<dbReference type="InterPro" id="IPR014016">
    <property type="entry name" value="UvrD-like_ATP-bd"/>
</dbReference>
<keyword evidence="4" id="KW-0067">ATP-binding</keyword>
<dbReference type="SUPFAM" id="SSF52540">
    <property type="entry name" value="P-loop containing nucleoside triphosphate hydrolases"/>
    <property type="match status" value="1"/>
</dbReference>
<proteinExistence type="predicted"/>
<protein>
    <submittedName>
        <fullName evidence="6">UvrD/REP helicase N-terminal domain protein</fullName>
    </submittedName>
</protein>
<evidence type="ECO:0000256" key="2">
    <source>
        <dbReference type="ARBA" id="ARBA00022801"/>
    </source>
</evidence>
<evidence type="ECO:0000259" key="5">
    <source>
        <dbReference type="Pfam" id="PF00580"/>
    </source>
</evidence>
<feature type="domain" description="UvrD-like helicase ATP-binding" evidence="5">
    <location>
        <begin position="28"/>
        <end position="61"/>
    </location>
</feature>
<evidence type="ECO:0000256" key="1">
    <source>
        <dbReference type="ARBA" id="ARBA00022741"/>
    </source>
</evidence>
<keyword evidence="3 6" id="KW-0347">Helicase</keyword>
<comment type="caution">
    <text evidence="6">The sequence shown here is derived from an EMBL/GenBank/DDBJ whole genome shotgun (WGS) entry which is preliminary data.</text>
</comment>
<evidence type="ECO:0000313" key="6">
    <source>
        <dbReference type="EMBL" id="KJV65144.1"/>
    </source>
</evidence>
<evidence type="ECO:0000256" key="4">
    <source>
        <dbReference type="ARBA" id="ARBA00022840"/>
    </source>
</evidence>
<dbReference type="Gene3D" id="3.40.50.300">
    <property type="entry name" value="P-loop containing nucleotide triphosphate hydrolases"/>
    <property type="match status" value="1"/>
</dbReference>
<keyword evidence="1" id="KW-0547">Nucleotide-binding</keyword>
<dbReference type="InterPro" id="IPR027417">
    <property type="entry name" value="P-loop_NTPase"/>
</dbReference>
<dbReference type="GO" id="GO:0005524">
    <property type="term" value="F:ATP binding"/>
    <property type="evidence" value="ECO:0007669"/>
    <property type="project" value="UniProtKB-KW"/>
</dbReference>
<dbReference type="GO" id="GO:0016787">
    <property type="term" value="F:hydrolase activity"/>
    <property type="evidence" value="ECO:0007669"/>
    <property type="project" value="UniProtKB-KW"/>
</dbReference>
<dbReference type="EMBL" id="LANV01000001">
    <property type="protein sequence ID" value="KJV65144.1"/>
    <property type="molecule type" value="Genomic_DNA"/>
</dbReference>
<accession>A0A0F3NE19</accession>
<reference evidence="6 7" key="1">
    <citation type="submission" date="2015-02" db="EMBL/GenBank/DDBJ databases">
        <title>Genome Sequencing of Rickettsiales.</title>
        <authorList>
            <person name="Daugherty S.C."/>
            <person name="Su Q."/>
            <person name="Abolude K."/>
            <person name="Beier-Sexton M."/>
            <person name="Carlyon J.A."/>
            <person name="Carter R."/>
            <person name="Day N.P."/>
            <person name="Dumler S.J."/>
            <person name="Dyachenko V."/>
            <person name="Godinez A."/>
            <person name="Kurtti T.J."/>
            <person name="Lichay M."/>
            <person name="Mullins K.E."/>
            <person name="Ott S."/>
            <person name="Pappas-Brown V."/>
            <person name="Paris D.H."/>
            <person name="Patel P."/>
            <person name="Richards A.L."/>
            <person name="Sadzewicz L."/>
            <person name="Sears K."/>
            <person name="Seidman D."/>
            <person name="Sengamalay N."/>
            <person name="Stenos J."/>
            <person name="Tallon L.J."/>
            <person name="Vincent G."/>
            <person name="Fraser C.M."/>
            <person name="Munderloh U."/>
            <person name="Dunning-Hotopp J.C."/>
        </authorList>
    </citation>
    <scope>NUCLEOTIDE SEQUENCE [LARGE SCALE GENOMIC DNA]</scope>
    <source>
        <strain evidence="6 7">ApMUC09</strain>
    </source>
</reference>
<evidence type="ECO:0000256" key="3">
    <source>
        <dbReference type="ARBA" id="ARBA00022806"/>
    </source>
</evidence>